<protein>
    <recommendedName>
        <fullName evidence="4">DUF3619 family protein</fullName>
    </recommendedName>
</protein>
<sequence length="70" mass="7351">MSVINKALKDLEQRHGADLAQDPLSQHVHAVPVAPRNRIGRASTAGFAVVVAAGALGWYALQQRGAPALL</sequence>
<keyword evidence="1" id="KW-1133">Transmembrane helix</keyword>
<evidence type="ECO:0000256" key="1">
    <source>
        <dbReference type="SAM" id="Phobius"/>
    </source>
</evidence>
<keyword evidence="3" id="KW-1185">Reference proteome</keyword>
<accession>A0ABR9SK80</accession>
<gene>
    <name evidence="2" type="ORF">IM725_19310</name>
</gene>
<keyword evidence="1" id="KW-0472">Membrane</keyword>
<feature type="transmembrane region" description="Helical" evidence="1">
    <location>
        <begin position="42"/>
        <end position="61"/>
    </location>
</feature>
<proteinExistence type="predicted"/>
<dbReference type="RefSeq" id="WP_193782270.1">
    <property type="nucleotide sequence ID" value="NZ_JADDOJ010000128.1"/>
</dbReference>
<keyword evidence="1" id="KW-0812">Transmembrane</keyword>
<organism evidence="2 3">
    <name type="scientific">Ramlibacter aquaticus</name>
    <dbReference type="NCBI Taxonomy" id="2780094"/>
    <lineage>
        <taxon>Bacteria</taxon>
        <taxon>Pseudomonadati</taxon>
        <taxon>Pseudomonadota</taxon>
        <taxon>Betaproteobacteria</taxon>
        <taxon>Burkholderiales</taxon>
        <taxon>Comamonadaceae</taxon>
        <taxon>Ramlibacter</taxon>
    </lineage>
</organism>
<feature type="non-terminal residue" evidence="2">
    <location>
        <position position="70"/>
    </location>
</feature>
<comment type="caution">
    <text evidence="2">The sequence shown here is derived from an EMBL/GenBank/DDBJ whole genome shotgun (WGS) entry which is preliminary data.</text>
</comment>
<name>A0ABR9SK80_9BURK</name>
<evidence type="ECO:0000313" key="2">
    <source>
        <dbReference type="EMBL" id="MBE7942723.1"/>
    </source>
</evidence>
<dbReference type="Proteomes" id="UP000715965">
    <property type="component" value="Unassembled WGS sequence"/>
</dbReference>
<evidence type="ECO:0008006" key="4">
    <source>
        <dbReference type="Google" id="ProtNLM"/>
    </source>
</evidence>
<dbReference type="EMBL" id="JADDOJ010000128">
    <property type="protein sequence ID" value="MBE7942723.1"/>
    <property type="molecule type" value="Genomic_DNA"/>
</dbReference>
<evidence type="ECO:0000313" key="3">
    <source>
        <dbReference type="Proteomes" id="UP000715965"/>
    </source>
</evidence>
<reference evidence="2 3" key="1">
    <citation type="submission" date="2020-10" db="EMBL/GenBank/DDBJ databases">
        <title>Draft genome of Ramlibacter aquaticus LMG 30558.</title>
        <authorList>
            <person name="Props R."/>
        </authorList>
    </citation>
    <scope>NUCLEOTIDE SEQUENCE [LARGE SCALE GENOMIC DNA]</scope>
    <source>
        <strain evidence="2 3">LMG 30558</strain>
    </source>
</reference>